<gene>
    <name evidence="1" type="ORF">METZ01_LOCUS243818</name>
</gene>
<protein>
    <submittedName>
        <fullName evidence="1">Uncharacterized protein</fullName>
    </submittedName>
</protein>
<name>A0A382HU93_9ZZZZ</name>
<evidence type="ECO:0000313" key="1">
    <source>
        <dbReference type="EMBL" id="SVB90964.1"/>
    </source>
</evidence>
<reference evidence="1" key="1">
    <citation type="submission" date="2018-05" db="EMBL/GenBank/DDBJ databases">
        <authorList>
            <person name="Lanie J.A."/>
            <person name="Ng W.-L."/>
            <person name="Kazmierczak K.M."/>
            <person name="Andrzejewski T.M."/>
            <person name="Davidsen T.M."/>
            <person name="Wayne K.J."/>
            <person name="Tettelin H."/>
            <person name="Glass J.I."/>
            <person name="Rusch D."/>
            <person name="Podicherti R."/>
            <person name="Tsui H.-C.T."/>
            <person name="Winkler M.E."/>
        </authorList>
    </citation>
    <scope>NUCLEOTIDE SEQUENCE</scope>
</reference>
<feature type="non-terminal residue" evidence="1">
    <location>
        <position position="1"/>
    </location>
</feature>
<proteinExistence type="predicted"/>
<accession>A0A382HU93</accession>
<organism evidence="1">
    <name type="scientific">marine metagenome</name>
    <dbReference type="NCBI Taxonomy" id="408172"/>
    <lineage>
        <taxon>unclassified sequences</taxon>
        <taxon>metagenomes</taxon>
        <taxon>ecological metagenomes</taxon>
    </lineage>
</organism>
<dbReference type="EMBL" id="UINC01063382">
    <property type="protein sequence ID" value="SVB90964.1"/>
    <property type="molecule type" value="Genomic_DNA"/>
</dbReference>
<sequence>GGRVYVKYISLNGGSGTSGDPYTFNDSVTPTDYKQITVKVGIPGTTDSTQIDAIKSAKVDQGYGLTFSPYGL</sequence>
<dbReference type="AlphaFoldDB" id="A0A382HU93"/>